<proteinExistence type="inferred from homology"/>
<evidence type="ECO:0000256" key="1">
    <source>
        <dbReference type="ARBA" id="ARBA00004374"/>
    </source>
</evidence>
<evidence type="ECO:0000256" key="5">
    <source>
        <dbReference type="ARBA" id="ARBA00023136"/>
    </source>
</evidence>
<dbReference type="AlphaFoldDB" id="H2AZH9"/>
<dbReference type="FunCoup" id="H2AZH9">
    <property type="interactions" value="177"/>
</dbReference>
<dbReference type="InterPro" id="IPR039910">
    <property type="entry name" value="D15-like"/>
</dbReference>
<dbReference type="EMBL" id="HE650828">
    <property type="protein sequence ID" value="CCF59735.1"/>
    <property type="molecule type" value="Genomic_DNA"/>
</dbReference>
<evidence type="ECO:0000259" key="6">
    <source>
        <dbReference type="Pfam" id="PF01103"/>
    </source>
</evidence>
<evidence type="ECO:0000313" key="8">
    <source>
        <dbReference type="Proteomes" id="UP000005220"/>
    </source>
</evidence>
<keyword evidence="8" id="KW-1185">Reference proteome</keyword>
<dbReference type="InterPro" id="IPR000184">
    <property type="entry name" value="Bac_surfAg_D15"/>
</dbReference>
<dbReference type="GO" id="GO:0001401">
    <property type="term" value="C:SAM complex"/>
    <property type="evidence" value="ECO:0007669"/>
    <property type="project" value="EnsemblFungi"/>
</dbReference>
<feature type="domain" description="Bacterial surface antigen (D15)" evidence="6">
    <location>
        <begin position="144"/>
        <end position="461"/>
    </location>
</feature>
<dbReference type="InParanoid" id="H2AZH9"/>
<dbReference type="HOGENOM" id="CLU_014798_3_1_1"/>
<evidence type="ECO:0000256" key="2">
    <source>
        <dbReference type="ARBA" id="ARBA00010913"/>
    </source>
</evidence>
<keyword evidence="4" id="KW-0812">Transmembrane</keyword>
<name>H2AZH9_KAZAF</name>
<dbReference type="RefSeq" id="XP_003958870.1">
    <property type="nucleotide sequence ID" value="XM_003958821.1"/>
</dbReference>
<keyword evidence="5" id="KW-0472">Membrane</keyword>
<accession>H2AZH9</accession>
<dbReference type="PANTHER" id="PTHR12815">
    <property type="entry name" value="SORTING AND ASSEMBLY MACHINERY SAMM50 PROTEIN FAMILY MEMBER"/>
    <property type="match status" value="1"/>
</dbReference>
<evidence type="ECO:0000313" key="7">
    <source>
        <dbReference type="EMBL" id="CCF59735.1"/>
    </source>
</evidence>
<dbReference type="Proteomes" id="UP000005220">
    <property type="component" value="Chromosome 8"/>
</dbReference>
<dbReference type="GO" id="GO:0008320">
    <property type="term" value="F:protein transmembrane transporter activity"/>
    <property type="evidence" value="ECO:0007669"/>
    <property type="project" value="EnsemblFungi"/>
</dbReference>
<dbReference type="GeneID" id="13887731"/>
<evidence type="ECO:0000256" key="3">
    <source>
        <dbReference type="ARBA" id="ARBA00022452"/>
    </source>
</evidence>
<protein>
    <recommendedName>
        <fullName evidence="6">Bacterial surface antigen (D15) domain-containing protein</fullName>
    </recommendedName>
</protein>
<dbReference type="Gene3D" id="2.40.160.50">
    <property type="entry name" value="membrane protein fhac: a member of the omp85/tpsb transporter family"/>
    <property type="match status" value="1"/>
</dbReference>
<dbReference type="Pfam" id="PF01103">
    <property type="entry name" value="Omp85"/>
    <property type="match status" value="1"/>
</dbReference>
<comment type="subcellular location">
    <subcellularLocation>
        <location evidence="1">Mitochondrion outer membrane</location>
        <topology evidence="1">Multi-pass membrane protein</topology>
    </subcellularLocation>
</comment>
<dbReference type="OrthoDB" id="1724197at2759"/>
<dbReference type="PANTHER" id="PTHR12815:SF18">
    <property type="entry name" value="SORTING AND ASSEMBLY MACHINERY COMPONENT 50 HOMOLOG"/>
    <property type="match status" value="1"/>
</dbReference>
<evidence type="ECO:0000256" key="4">
    <source>
        <dbReference type="ARBA" id="ARBA00022692"/>
    </source>
</evidence>
<dbReference type="GO" id="GO:0030150">
    <property type="term" value="P:protein import into mitochondrial matrix"/>
    <property type="evidence" value="ECO:0007669"/>
    <property type="project" value="EnsemblFungi"/>
</dbReference>
<sequence>MSTDSASRNHETTTPISQQYIQQLLEENKDIPIQIRNINTVSTSNENTIKPAILQKYIDATLIKAETLSDLSTMTETLTTRLLQSNLIKNLQPSFNTCNNENKLPLSISSTLYFQPTPKFTARTGTNITNSGQGDAYISFQKRNLFGLEETTTLDYRRDTGTNSGSNLSVVLPYGINGDPFWSSKLDIFDVWKNVGVKDLGLYMGTKSWFDAKNTWNYDLGLEMVKRNFNHKLNSSKVVSDYLLIQEGEFYKTTLRSTMVWDGRNGKTAPTKGRLFKINNDLGFGTNNLQFWRHVTEFNLVKSWLKDDFITMSNTIKFGYIKNLSQDYIHFTDKFQNGGPNDIRSFQSMGIGPRHNSYSLGGDAFLSYGVSIFSKLPIQKFHDSNFRLHWFFNGGKLINHDNASIWNCMQNLTIENSTSAGVGVVLRHPMARFEMNFAVPITDHQDDLTRKGFQFGLGFEFL</sequence>
<dbReference type="GO" id="GO:0032977">
    <property type="term" value="F:membrane insertase activity"/>
    <property type="evidence" value="ECO:0007669"/>
    <property type="project" value="EnsemblFungi"/>
</dbReference>
<dbReference type="GO" id="GO:0065003">
    <property type="term" value="P:protein-containing complex assembly"/>
    <property type="evidence" value="ECO:0007669"/>
    <property type="project" value="EnsemblFungi"/>
</dbReference>
<dbReference type="KEGG" id="kaf:KAFR_0H03250"/>
<dbReference type="GO" id="GO:0045040">
    <property type="term" value="P:protein insertion into mitochondrial outer membrane"/>
    <property type="evidence" value="ECO:0007669"/>
    <property type="project" value="EnsemblFungi"/>
</dbReference>
<dbReference type="STRING" id="1071382.H2AZH9"/>
<comment type="similarity">
    <text evidence="2">Belongs to the SAM50/omp85 family.</text>
</comment>
<dbReference type="eggNOG" id="KOG2602">
    <property type="taxonomic scope" value="Eukaryota"/>
</dbReference>
<organism evidence="7 8">
    <name type="scientific">Kazachstania africana (strain ATCC 22294 / BCRC 22015 / CBS 2517 / CECT 1963 / NBRC 1671 / NRRL Y-8276)</name>
    <name type="common">Yeast</name>
    <name type="synonym">Kluyveromyces africanus</name>
    <dbReference type="NCBI Taxonomy" id="1071382"/>
    <lineage>
        <taxon>Eukaryota</taxon>
        <taxon>Fungi</taxon>
        <taxon>Dikarya</taxon>
        <taxon>Ascomycota</taxon>
        <taxon>Saccharomycotina</taxon>
        <taxon>Saccharomycetes</taxon>
        <taxon>Saccharomycetales</taxon>
        <taxon>Saccharomycetaceae</taxon>
        <taxon>Kazachstania</taxon>
    </lineage>
</organism>
<reference evidence="7 8" key="1">
    <citation type="journal article" date="2011" name="Proc. Natl. Acad. Sci. U.S.A.">
        <title>Evolutionary erosion of yeast sex chromosomes by mating-type switching accidents.</title>
        <authorList>
            <person name="Gordon J.L."/>
            <person name="Armisen D."/>
            <person name="Proux-Wera E."/>
            <person name="Oheigeartaigh S.S."/>
            <person name="Byrne K.P."/>
            <person name="Wolfe K.H."/>
        </authorList>
    </citation>
    <scope>NUCLEOTIDE SEQUENCE [LARGE SCALE GENOMIC DNA]</scope>
    <source>
        <strain evidence="8">ATCC 22294 / BCRC 22015 / CBS 2517 / CECT 1963 / NBRC 1671 / NRRL Y-8276</strain>
    </source>
</reference>
<keyword evidence="3" id="KW-1134">Transmembrane beta strand</keyword>
<gene>
    <name evidence="7" type="primary">KAFR0H03250</name>
    <name evidence="7" type="ORF">KAFR_0H03250</name>
</gene>